<keyword evidence="7 13" id="KW-0548">Nucleotidyltransferase</keyword>
<dbReference type="InterPro" id="IPR004805">
    <property type="entry name" value="DnaE2/DnaE/PolC"/>
</dbReference>
<feature type="domain" description="Polymerase/histidinol phosphatase N-terminal" evidence="14">
    <location>
        <begin position="71"/>
        <end position="138"/>
    </location>
</feature>
<evidence type="ECO:0000259" key="14">
    <source>
        <dbReference type="SMART" id="SM00481"/>
    </source>
</evidence>
<dbReference type="CDD" id="cd04485">
    <property type="entry name" value="DnaE_OBF"/>
    <property type="match status" value="1"/>
</dbReference>
<dbReference type="NCBIfam" id="TIGR00594">
    <property type="entry name" value="polc"/>
    <property type="match status" value="1"/>
</dbReference>
<sequence length="1147" mass="125706">MVGRGSVRRGVIAVSYHNPPIPWRELERRISGRPALHGHQESHADQVGYRRVRKPFGRRPVRPEGPVVPYAELHCHSSYSFLDGASSPEDLVTRAVELGLSGLALTDHDGLYGVVRMAEAAEVCGLPTVIGSELSIGLPEPQNGVADPVGSHLLVLANGPEGYRRLARALTDAYLAEGGHKGHPVHNLDHLAEVADGHWTVLTGCRKGAVRQGLAKGVPQAEAELRRLVDLFGIDNVLVELTDHRAPADSRDNDLLAELASRHSLSTVATTAAHYAGAEQFELACALSAVRARRSLDDMDGWLPPGPVARLRSGAEMADLFSRHRDAVDNTVAVSERTAFHLKSVRPRLPDQKVPDGHTPISWLRHLVEEGRRDCYGDDLVAKDRLATELDLIEARDFAGYFLIVSDIVEFARSQGILCQGRGSAAASAVCYVLGITVVDPVFYGLPFERFLSVLREEEPDIDVDFDARRREEVIQYVYAKYGRRNAAQVADVITYRPRSAIRDMAKVLGYSQGQQDAWSRQVERRSVPPSPQDIDGSEVPDDVAALAQQVMGLPRHLGIHSAGMVLTREPVECICPIEPARMLGRTVLQWDKEDCAWMGLVKFDLLGLGILSALSISFNLISRHCGRSWTLAAIPRNEPGVYDMLCRGDSIGVFQVESRAQIGTLPRLKPRCFYDLAVEIGLIRPGPVQGGAVHPYIRRRTGAEPVTYPHPLLEPVLERTLGIPVFQEQLMQMAITVGNCTAADADLLRRAMGSKRGMERIDSLRTKLFEGMAANGIDDETAQDIYARIESFANFGFAESHALSFAGLVYSSVWIKLHYPAAYLAALLRSQPMGFYSSATLVADARRHGVVTRRPDVVKSSVNADLELLDSCYEEHGGEGLETGMEGCLRDHDESEIGAFDPNRDDGDHRRDTCFAVRLGLSDISGISAETATRIVEEGKRRSFASLDDLARRVDLSGEEVEALALAGAFDDLVGSRRGALWQIGQINGVGPGQLDVQVATQPPLLPEPTQMELLSDDLHATGISTADHPIRHVRGVLNRRGVVRIDRLDGVEAGRRIEVAGVVTHRQRPGTAGGVTFLNLEDETGLLNVIVTPGVWRHYRRVARTSQSLVVRGILERGDEGVMSLQADRLEALDLSVSTRSRDFR</sequence>
<evidence type="ECO:0000256" key="11">
    <source>
        <dbReference type="ARBA" id="ARBA00023204"/>
    </source>
</evidence>
<dbReference type="Pfam" id="PF01336">
    <property type="entry name" value="tRNA_anti-codon"/>
    <property type="match status" value="1"/>
</dbReference>
<keyword evidence="6 13" id="KW-0808">Transferase</keyword>
<dbReference type="InterPro" id="IPR003141">
    <property type="entry name" value="Pol/His_phosphatase_N"/>
</dbReference>
<gene>
    <name evidence="15" type="primary">dnaE_2</name>
    <name evidence="13" type="synonym">dnaE2</name>
    <name evidence="15" type="ORF">HMPREF1162_0684</name>
</gene>
<evidence type="ECO:0000256" key="6">
    <source>
        <dbReference type="ARBA" id="ARBA00022679"/>
    </source>
</evidence>
<dbReference type="GO" id="GO:0006281">
    <property type="term" value="P:DNA repair"/>
    <property type="evidence" value="ECO:0007669"/>
    <property type="project" value="UniProtKB-UniRule"/>
</dbReference>
<evidence type="ECO:0000256" key="7">
    <source>
        <dbReference type="ARBA" id="ARBA00022695"/>
    </source>
</evidence>
<dbReference type="PANTHER" id="PTHR32294">
    <property type="entry name" value="DNA POLYMERASE III SUBUNIT ALPHA"/>
    <property type="match status" value="1"/>
</dbReference>
<proteinExistence type="inferred from homology"/>
<name>F9NYM2_9ACTN</name>
<dbReference type="GO" id="GO:0006260">
    <property type="term" value="P:DNA replication"/>
    <property type="evidence" value="ECO:0007669"/>
    <property type="project" value="UniProtKB-KW"/>
</dbReference>
<evidence type="ECO:0000256" key="2">
    <source>
        <dbReference type="ARBA" id="ARBA00007391"/>
    </source>
</evidence>
<dbReference type="InterPro" id="IPR004013">
    <property type="entry name" value="PHP_dom"/>
</dbReference>
<comment type="caution">
    <text evidence="15">The sequence shown here is derived from an EMBL/GenBank/DDBJ whole genome shotgun (WGS) entry which is preliminary data.</text>
</comment>
<comment type="function">
    <text evidence="13">DNA polymerase involved in damage-induced mutagenesis and translesion synthesis (TLS). It is not the major replicative DNA polymerase.</text>
</comment>
<dbReference type="AlphaFoldDB" id="F9NYM2"/>
<evidence type="ECO:0000256" key="10">
    <source>
        <dbReference type="ARBA" id="ARBA00022932"/>
    </source>
</evidence>
<dbReference type="PANTHER" id="PTHR32294:SF4">
    <property type="entry name" value="ERROR-PRONE DNA POLYMERASE"/>
    <property type="match status" value="1"/>
</dbReference>
<dbReference type="SUPFAM" id="SSF89550">
    <property type="entry name" value="PHP domain-like"/>
    <property type="match status" value="1"/>
</dbReference>
<dbReference type="GO" id="GO:0003676">
    <property type="term" value="F:nucleic acid binding"/>
    <property type="evidence" value="ECO:0007669"/>
    <property type="project" value="InterPro"/>
</dbReference>
<dbReference type="InterPro" id="IPR023073">
    <property type="entry name" value="DnaE2"/>
</dbReference>
<dbReference type="GO" id="GO:0005737">
    <property type="term" value="C:cytoplasm"/>
    <property type="evidence" value="ECO:0007669"/>
    <property type="project" value="UniProtKB-SubCell"/>
</dbReference>
<dbReference type="Gene3D" id="3.20.20.140">
    <property type="entry name" value="Metal-dependent hydrolases"/>
    <property type="match status" value="1"/>
</dbReference>
<dbReference type="InterPro" id="IPR011708">
    <property type="entry name" value="DNA_pol3_alpha_NTPase_dom"/>
</dbReference>
<evidence type="ECO:0000256" key="3">
    <source>
        <dbReference type="ARBA" id="ARBA00012417"/>
    </source>
</evidence>
<dbReference type="InterPro" id="IPR040982">
    <property type="entry name" value="DNA_pol3_finger"/>
</dbReference>
<dbReference type="EC" id="2.7.7.7" evidence="3 13"/>
<organism evidence="15 16">
    <name type="scientific">[Propionibacterium] namnetense SK182B-JCVI</name>
    <dbReference type="NCBI Taxonomy" id="1051006"/>
    <lineage>
        <taxon>Bacteria</taxon>
        <taxon>Bacillati</taxon>
        <taxon>Actinomycetota</taxon>
        <taxon>Actinomycetes</taxon>
        <taxon>Propionibacteriales</taxon>
        <taxon>Propionibacteriaceae</taxon>
        <taxon>Cutibacterium</taxon>
    </lineage>
</organism>
<keyword evidence="9 13" id="KW-0227">DNA damage</keyword>
<dbReference type="STRING" id="1574624.GCA_001642025_00803"/>
<dbReference type="Gene3D" id="1.10.150.870">
    <property type="match status" value="1"/>
</dbReference>
<dbReference type="EMBL" id="AFUN01000050">
    <property type="protein sequence ID" value="EGR92298.1"/>
    <property type="molecule type" value="Genomic_DNA"/>
</dbReference>
<evidence type="ECO:0000313" key="15">
    <source>
        <dbReference type="EMBL" id="EGR92298.1"/>
    </source>
</evidence>
<keyword evidence="10 13" id="KW-0239">DNA-directed DNA polymerase</keyword>
<dbReference type="InterPro" id="IPR029460">
    <property type="entry name" value="DNAPol_HHH"/>
</dbReference>
<dbReference type="Pfam" id="PF17657">
    <property type="entry name" value="DNA_pol3_finger"/>
    <property type="match status" value="1"/>
</dbReference>
<evidence type="ECO:0000313" key="16">
    <source>
        <dbReference type="Proteomes" id="UP000007832"/>
    </source>
</evidence>
<dbReference type="Proteomes" id="UP000007832">
    <property type="component" value="Unassembled WGS sequence"/>
</dbReference>
<dbReference type="HAMAP" id="MF_01902">
    <property type="entry name" value="DNApol_error_prone"/>
    <property type="match status" value="1"/>
</dbReference>
<comment type="subcellular location">
    <subcellularLocation>
        <location evidence="1 13">Cytoplasm</location>
    </subcellularLocation>
</comment>
<keyword evidence="8 13" id="KW-0235">DNA replication</keyword>
<evidence type="ECO:0000256" key="1">
    <source>
        <dbReference type="ARBA" id="ARBA00004496"/>
    </source>
</evidence>
<dbReference type="eggNOG" id="COG0587">
    <property type="taxonomic scope" value="Bacteria"/>
</dbReference>
<evidence type="ECO:0000256" key="4">
    <source>
        <dbReference type="ARBA" id="ARBA00017273"/>
    </source>
</evidence>
<dbReference type="InterPro" id="IPR016195">
    <property type="entry name" value="Pol/histidinol_Pase-like"/>
</dbReference>
<dbReference type="PATRIC" id="fig|1051006.4.peg.2299"/>
<accession>F9NYM2</accession>
<dbReference type="GO" id="GO:0008408">
    <property type="term" value="F:3'-5' exonuclease activity"/>
    <property type="evidence" value="ECO:0007669"/>
    <property type="project" value="InterPro"/>
</dbReference>
<dbReference type="InterPro" id="IPR004365">
    <property type="entry name" value="NA-bd_OB_tRNA"/>
</dbReference>
<comment type="catalytic activity">
    <reaction evidence="12 13">
        <text>DNA(n) + a 2'-deoxyribonucleoside 5'-triphosphate = DNA(n+1) + diphosphate</text>
        <dbReference type="Rhea" id="RHEA:22508"/>
        <dbReference type="Rhea" id="RHEA-COMP:17339"/>
        <dbReference type="Rhea" id="RHEA-COMP:17340"/>
        <dbReference type="ChEBI" id="CHEBI:33019"/>
        <dbReference type="ChEBI" id="CHEBI:61560"/>
        <dbReference type="ChEBI" id="CHEBI:173112"/>
        <dbReference type="EC" id="2.7.7.7"/>
    </reaction>
</comment>
<protein>
    <recommendedName>
        <fullName evidence="4 13">Error-prone DNA polymerase</fullName>
        <ecNumber evidence="3 13">2.7.7.7</ecNumber>
    </recommendedName>
</protein>
<evidence type="ECO:0000256" key="9">
    <source>
        <dbReference type="ARBA" id="ARBA00022763"/>
    </source>
</evidence>
<dbReference type="Pfam" id="PF14579">
    <property type="entry name" value="HHH_6"/>
    <property type="match status" value="1"/>
</dbReference>
<evidence type="ECO:0000256" key="12">
    <source>
        <dbReference type="ARBA" id="ARBA00049244"/>
    </source>
</evidence>
<comment type="similarity">
    <text evidence="2 13">Belongs to the DNA polymerase type-C family. DnaE2 subfamily.</text>
</comment>
<dbReference type="SMART" id="SM00481">
    <property type="entry name" value="POLIIIAc"/>
    <property type="match status" value="1"/>
</dbReference>
<dbReference type="Pfam" id="PF07733">
    <property type="entry name" value="DNA_pol3_alpha"/>
    <property type="match status" value="1"/>
</dbReference>
<keyword evidence="5 13" id="KW-0963">Cytoplasm</keyword>
<evidence type="ECO:0000256" key="13">
    <source>
        <dbReference type="HAMAP-Rule" id="MF_01902"/>
    </source>
</evidence>
<keyword evidence="11 13" id="KW-0234">DNA repair</keyword>
<evidence type="ECO:0000256" key="5">
    <source>
        <dbReference type="ARBA" id="ARBA00022490"/>
    </source>
</evidence>
<dbReference type="GO" id="GO:0003887">
    <property type="term" value="F:DNA-directed DNA polymerase activity"/>
    <property type="evidence" value="ECO:0007669"/>
    <property type="project" value="UniProtKB-UniRule"/>
</dbReference>
<evidence type="ECO:0000256" key="8">
    <source>
        <dbReference type="ARBA" id="ARBA00022705"/>
    </source>
</evidence>
<dbReference type="NCBIfam" id="NF004225">
    <property type="entry name" value="PRK05672.1"/>
    <property type="match status" value="1"/>
</dbReference>
<dbReference type="Pfam" id="PF02811">
    <property type="entry name" value="PHP"/>
    <property type="match status" value="1"/>
</dbReference>
<reference evidence="15 16" key="1">
    <citation type="submission" date="2011-07" db="EMBL/GenBank/DDBJ databases">
        <title>Genome Sequence of Propionibacterium acnes SK182B-JCVI.</title>
        <authorList>
            <person name="Durkin A.S."/>
            <person name="Madupu R."/>
            <person name="Hostetler J."/>
            <person name="Radune D."/>
            <person name="Torralba M."/>
            <person name="Methe B."/>
            <person name="Sutton G."/>
            <person name="Strausberg R.L."/>
            <person name="Nelson K.E."/>
        </authorList>
    </citation>
    <scope>NUCLEOTIDE SEQUENCE [LARGE SCALE GENOMIC DNA]</scope>
    <source>
        <strain evidence="15 16">SK182B-JCVI</strain>
    </source>
</reference>